<dbReference type="STRING" id="400682.A0A1X7SUR7"/>
<reference evidence="3" key="1">
    <citation type="submission" date="2017-05" db="UniProtKB">
        <authorList>
            <consortium name="EnsemblMetazoa"/>
        </authorList>
    </citation>
    <scope>IDENTIFICATION</scope>
</reference>
<evidence type="ECO:0000256" key="2">
    <source>
        <dbReference type="ARBA" id="ARBA00022840"/>
    </source>
</evidence>
<accession>A0A1X7SUR7</accession>
<keyword evidence="1" id="KW-0547">Nucleotide-binding</keyword>
<protein>
    <submittedName>
        <fullName evidence="3">Uncharacterized protein</fullName>
    </submittedName>
</protein>
<dbReference type="InterPro" id="IPR031053">
    <property type="entry name" value="ALC1"/>
</dbReference>
<dbReference type="AlphaFoldDB" id="A0A1X7SUR7"/>
<dbReference type="InterPro" id="IPR027417">
    <property type="entry name" value="P-loop_NTPase"/>
</dbReference>
<name>A0A1X7SUR7_AMPQE</name>
<sequence length="69" mass="7568">PVKVLRLVTRDTAEEIVLRRAEAKLSLTQTVIKGGQFSHGTVGMVADNATQLADILKFGLDKLMESTER</sequence>
<evidence type="ECO:0000313" key="3">
    <source>
        <dbReference type="EnsemblMetazoa" id="Aqu2.1.05887_001"/>
    </source>
</evidence>
<dbReference type="GO" id="GO:0006281">
    <property type="term" value="P:DNA repair"/>
    <property type="evidence" value="ECO:0007669"/>
    <property type="project" value="InterPro"/>
</dbReference>
<evidence type="ECO:0000256" key="1">
    <source>
        <dbReference type="ARBA" id="ARBA00022741"/>
    </source>
</evidence>
<dbReference type="EnsemblMetazoa" id="Aqu2.1.05887_001">
    <property type="protein sequence ID" value="Aqu2.1.05887_001"/>
    <property type="gene ID" value="Aqu2.1.05887"/>
</dbReference>
<dbReference type="eggNOG" id="KOG0385">
    <property type="taxonomic scope" value="Eukaryota"/>
</dbReference>
<dbReference type="InParanoid" id="A0A1X7SUR7"/>
<dbReference type="PANTHER" id="PTHR47157:SF1">
    <property type="entry name" value="CHROMODOMAIN-HELICASE-DNA-BINDING PROTEIN 1-LIKE"/>
    <property type="match status" value="1"/>
</dbReference>
<dbReference type="Gene3D" id="3.40.50.300">
    <property type="entry name" value="P-loop containing nucleotide triphosphate hydrolases"/>
    <property type="match status" value="1"/>
</dbReference>
<dbReference type="GO" id="GO:0003678">
    <property type="term" value="F:DNA helicase activity"/>
    <property type="evidence" value="ECO:0007669"/>
    <property type="project" value="InterPro"/>
</dbReference>
<proteinExistence type="predicted"/>
<keyword evidence="2" id="KW-0067">ATP-binding</keyword>
<organism evidence="3">
    <name type="scientific">Amphimedon queenslandica</name>
    <name type="common">Sponge</name>
    <dbReference type="NCBI Taxonomy" id="400682"/>
    <lineage>
        <taxon>Eukaryota</taxon>
        <taxon>Metazoa</taxon>
        <taxon>Porifera</taxon>
        <taxon>Demospongiae</taxon>
        <taxon>Heteroscleromorpha</taxon>
        <taxon>Haplosclerida</taxon>
        <taxon>Niphatidae</taxon>
        <taxon>Amphimedon</taxon>
    </lineage>
</organism>
<dbReference type="GO" id="GO:0006338">
    <property type="term" value="P:chromatin remodeling"/>
    <property type="evidence" value="ECO:0007669"/>
    <property type="project" value="InterPro"/>
</dbReference>
<dbReference type="PANTHER" id="PTHR47157">
    <property type="entry name" value="CHROMODOMAIN-HELICASE-DNA-BINDING PROTEIN 1-LIKE"/>
    <property type="match status" value="1"/>
</dbReference>
<dbReference type="GO" id="GO:0005524">
    <property type="term" value="F:ATP binding"/>
    <property type="evidence" value="ECO:0007669"/>
    <property type="project" value="UniProtKB-KW"/>
</dbReference>